<evidence type="ECO:0000313" key="3">
    <source>
        <dbReference type="Proteomes" id="UP000002043"/>
    </source>
</evidence>
<dbReference type="InterPro" id="IPR036038">
    <property type="entry name" value="Aminotransferase-like"/>
</dbReference>
<gene>
    <name evidence="2" type="ordered locus">Thal_0670</name>
</gene>
<keyword evidence="3" id="KW-1185">Reference proteome</keyword>
<dbReference type="InterPro" id="IPR043132">
    <property type="entry name" value="BCAT-like_C"/>
</dbReference>
<dbReference type="SUPFAM" id="SSF56752">
    <property type="entry name" value="D-aminoacid aminotransferase-like PLP-dependent enzymes"/>
    <property type="match status" value="1"/>
</dbReference>
<dbReference type="HOGENOM" id="CLU_020844_2_0_0"/>
<dbReference type="OrthoDB" id="9805628at2"/>
<evidence type="ECO:0000256" key="1">
    <source>
        <dbReference type="ARBA" id="ARBA00009320"/>
    </source>
</evidence>
<keyword evidence="2" id="KW-0032">Aminotransferase</keyword>
<proteinExistence type="inferred from homology"/>
<organism evidence="2 3">
    <name type="scientific">Thermocrinis albus (strain DSM 14484 / JCM 11386 / HI 11/12)</name>
    <dbReference type="NCBI Taxonomy" id="638303"/>
    <lineage>
        <taxon>Bacteria</taxon>
        <taxon>Pseudomonadati</taxon>
        <taxon>Aquificota</taxon>
        <taxon>Aquificia</taxon>
        <taxon>Aquificales</taxon>
        <taxon>Aquificaceae</taxon>
        <taxon>Thermocrinis</taxon>
    </lineage>
</organism>
<dbReference type="AlphaFoldDB" id="D3SQ66"/>
<dbReference type="RefSeq" id="WP_012991710.1">
    <property type="nucleotide sequence ID" value="NC_013894.1"/>
</dbReference>
<dbReference type="KEGG" id="tal:Thal_0670"/>
<dbReference type="InterPro" id="IPR043131">
    <property type="entry name" value="BCAT-like_N"/>
</dbReference>
<dbReference type="PANTHER" id="PTHR42743">
    <property type="entry name" value="AMINO-ACID AMINOTRANSFERASE"/>
    <property type="match status" value="1"/>
</dbReference>
<dbReference type="InterPro" id="IPR001544">
    <property type="entry name" value="Aminotrans_IV"/>
</dbReference>
<sequence>MYNRTLLFGEGLFETLRLPTSERRLSLHYGRMKASADALGIPCPPWEEFVQGVRSAGYGPSVVRYTLVALGEGHYNGKAEAFRTEIHVRPIPSIPPSVKLCISSYRRHSSDPLCRHKTTSYFFNVLVKREANGRGFYDGVVLNERGHICETSSSCLIALKGSRVLVPSWDCGRLPSTTLQALSSFLDVEEEYIKPEDLESMDGVFIINAVVDCLPVDEVEGVKLRMDEDFAYTVRRYLRSF</sequence>
<protein>
    <submittedName>
        <fullName evidence="2">Aminotransferase class IV</fullName>
    </submittedName>
</protein>
<dbReference type="Pfam" id="PF01063">
    <property type="entry name" value="Aminotran_4"/>
    <property type="match status" value="1"/>
</dbReference>
<keyword evidence="2" id="KW-0808">Transferase</keyword>
<dbReference type="Gene3D" id="3.20.10.10">
    <property type="entry name" value="D-amino Acid Aminotransferase, subunit A, domain 2"/>
    <property type="match status" value="1"/>
</dbReference>
<dbReference type="eggNOG" id="COG0115">
    <property type="taxonomic scope" value="Bacteria"/>
</dbReference>
<dbReference type="Gene3D" id="3.30.470.10">
    <property type="match status" value="1"/>
</dbReference>
<dbReference type="EMBL" id="CP001931">
    <property type="protein sequence ID" value="ADC89303.1"/>
    <property type="molecule type" value="Genomic_DNA"/>
</dbReference>
<dbReference type="STRING" id="638303.Thal_0670"/>
<dbReference type="GO" id="GO:0008483">
    <property type="term" value="F:transaminase activity"/>
    <property type="evidence" value="ECO:0007669"/>
    <property type="project" value="UniProtKB-KW"/>
</dbReference>
<dbReference type="PANTHER" id="PTHR42743:SF5">
    <property type="entry name" value="AMINODEOXYCHORISMATE LYASE"/>
    <property type="match status" value="1"/>
</dbReference>
<name>D3SQ66_THEAH</name>
<reference evidence="3" key="1">
    <citation type="journal article" date="2010" name="Stand. Genomic Sci.">
        <title>Complete genome sequence of Thermocrinis albus type strain (HI 11/12T).</title>
        <authorList>
            <person name="Wirth R."/>
            <person name="Sikorski J."/>
            <person name="Brambilla E."/>
            <person name="Misra M."/>
            <person name="Lapidus A."/>
            <person name="Copeland A."/>
            <person name="Nolan M."/>
            <person name="Lucas S."/>
            <person name="Chen F."/>
            <person name="Tice H."/>
            <person name="Cheng J.F."/>
            <person name="Han C."/>
            <person name="Detter J.C."/>
            <person name="Tapia R."/>
            <person name="Bruce D."/>
            <person name="Goodwin L."/>
            <person name="Pitluck S."/>
            <person name="Pati A."/>
            <person name="Anderson I."/>
            <person name="Ivanova N."/>
            <person name="Mavromatis K."/>
            <person name="Mikhailova N."/>
            <person name="Chen A."/>
            <person name="Palaniappan K."/>
            <person name="Bilek Y."/>
            <person name="Hader T."/>
            <person name="Land M."/>
            <person name="Hauser L."/>
            <person name="Chang Y.J."/>
            <person name="Jeffries C.D."/>
            <person name="Tindall B.J."/>
            <person name="Rohde M."/>
            <person name="Goker M."/>
            <person name="Bristow J."/>
            <person name="Eisen J.A."/>
            <person name="Markowitz V."/>
            <person name="Hugenholtz P."/>
            <person name="Kyrpides N.C."/>
            <person name="Klenk H.P."/>
        </authorList>
    </citation>
    <scope>NUCLEOTIDE SEQUENCE [LARGE SCALE GENOMIC DNA]</scope>
    <source>
        <strain evidence="3">DSM 14484 / JCM 11386 / HI 11/12</strain>
    </source>
</reference>
<evidence type="ECO:0000313" key="2">
    <source>
        <dbReference type="EMBL" id="ADC89303.1"/>
    </source>
</evidence>
<dbReference type="InterPro" id="IPR050571">
    <property type="entry name" value="Class-IV_PLP-Dep_Aminotrnsfr"/>
</dbReference>
<accession>D3SQ66</accession>
<dbReference type="Proteomes" id="UP000002043">
    <property type="component" value="Chromosome"/>
</dbReference>
<comment type="similarity">
    <text evidence="1">Belongs to the class-IV pyridoxal-phosphate-dependent aminotransferase family.</text>
</comment>
<dbReference type="GO" id="GO:0046394">
    <property type="term" value="P:carboxylic acid biosynthetic process"/>
    <property type="evidence" value="ECO:0007669"/>
    <property type="project" value="UniProtKB-ARBA"/>
</dbReference>
<dbReference type="CDD" id="cd00449">
    <property type="entry name" value="PLPDE_IV"/>
    <property type="match status" value="1"/>
</dbReference>